<feature type="region of interest" description="Disordered" evidence="6">
    <location>
        <begin position="1"/>
        <end position="26"/>
    </location>
</feature>
<dbReference type="GO" id="GO:0051607">
    <property type="term" value="P:defense response to virus"/>
    <property type="evidence" value="ECO:0007669"/>
    <property type="project" value="Ensembl"/>
</dbReference>
<dbReference type="Pfam" id="PF12796">
    <property type="entry name" value="Ank_2"/>
    <property type="match status" value="2"/>
</dbReference>
<dbReference type="SUPFAM" id="SSF56112">
    <property type="entry name" value="Protein kinase-like (PK-like)"/>
    <property type="match status" value="1"/>
</dbReference>
<dbReference type="SUPFAM" id="SSF48403">
    <property type="entry name" value="Ankyrin repeat"/>
    <property type="match status" value="1"/>
</dbReference>
<dbReference type="GO" id="GO:0006397">
    <property type="term" value="P:mRNA processing"/>
    <property type="evidence" value="ECO:0007669"/>
    <property type="project" value="InterPro"/>
</dbReference>
<accession>A0A5F9D9Z8</accession>
<keyword evidence="4 5" id="KW-0040">ANK repeat</keyword>
<dbReference type="SMART" id="SM00248">
    <property type="entry name" value="ANK"/>
    <property type="match status" value="8"/>
</dbReference>
<dbReference type="GO" id="GO:0045071">
    <property type="term" value="P:negative regulation of viral genome replication"/>
    <property type="evidence" value="ECO:0007669"/>
    <property type="project" value="Ensembl"/>
</dbReference>
<dbReference type="Bgee" id="ENSOCUG00000015922">
    <property type="expression patterns" value="Expressed in uterus and 16 other cell types or tissues"/>
</dbReference>
<dbReference type="Proteomes" id="UP000001811">
    <property type="component" value="Unplaced"/>
</dbReference>
<proteinExistence type="predicted"/>
<dbReference type="Gene3D" id="1.25.40.20">
    <property type="entry name" value="Ankyrin repeat-containing domain"/>
    <property type="match status" value="1"/>
</dbReference>
<dbReference type="GO" id="GO:0004540">
    <property type="term" value="F:RNA nuclease activity"/>
    <property type="evidence" value="ECO:0007669"/>
    <property type="project" value="Ensembl"/>
</dbReference>
<evidence type="ECO:0000256" key="5">
    <source>
        <dbReference type="PROSITE-ProRule" id="PRU00023"/>
    </source>
</evidence>
<reference evidence="8" key="2">
    <citation type="submission" date="2025-08" db="UniProtKB">
        <authorList>
            <consortium name="Ensembl"/>
        </authorList>
    </citation>
    <scope>IDENTIFICATION</scope>
    <source>
        <strain evidence="8">Thorbecke</strain>
    </source>
</reference>
<dbReference type="GO" id="GO:0004672">
    <property type="term" value="F:protein kinase activity"/>
    <property type="evidence" value="ECO:0007669"/>
    <property type="project" value="InterPro"/>
</dbReference>
<feature type="repeat" description="ANK" evidence="5">
    <location>
        <begin position="58"/>
        <end position="90"/>
    </location>
</feature>
<feature type="repeat" description="ANK" evidence="5">
    <location>
        <begin position="124"/>
        <end position="156"/>
    </location>
</feature>
<dbReference type="GO" id="GO:0045944">
    <property type="term" value="P:positive regulation of transcription by RNA polymerase II"/>
    <property type="evidence" value="ECO:0007669"/>
    <property type="project" value="Ensembl"/>
</dbReference>
<feature type="repeat" description="ANK" evidence="5">
    <location>
        <begin position="271"/>
        <end position="303"/>
    </location>
</feature>
<dbReference type="Ensembl" id="ENSOCUT00000050677.1">
    <property type="protein sequence ID" value="ENSOCUP00000043024.1"/>
    <property type="gene ID" value="ENSOCUG00000015922.3"/>
</dbReference>
<dbReference type="GeneTree" id="ENSGT00940000161114"/>
<protein>
    <submittedName>
        <fullName evidence="8">Ribonuclease L</fullName>
    </submittedName>
</protein>
<keyword evidence="1" id="KW-0677">Repeat</keyword>
<reference evidence="8 9" key="1">
    <citation type="journal article" date="2011" name="Nature">
        <title>A high-resolution map of human evolutionary constraint using 29 mammals.</title>
        <authorList>
            <person name="Lindblad-Toh K."/>
            <person name="Garber M."/>
            <person name="Zuk O."/>
            <person name="Lin M.F."/>
            <person name="Parker B.J."/>
            <person name="Washietl S."/>
            <person name="Kheradpour P."/>
            <person name="Ernst J."/>
            <person name="Jordan G."/>
            <person name="Mauceli E."/>
            <person name="Ward L.D."/>
            <person name="Lowe C.B."/>
            <person name="Holloway A.K."/>
            <person name="Clamp M."/>
            <person name="Gnerre S."/>
            <person name="Alfoldi J."/>
            <person name="Beal K."/>
            <person name="Chang J."/>
            <person name="Clawson H."/>
            <person name="Cuff J."/>
            <person name="Di Palma F."/>
            <person name="Fitzgerald S."/>
            <person name="Flicek P."/>
            <person name="Guttman M."/>
            <person name="Hubisz M.J."/>
            <person name="Jaffe D.B."/>
            <person name="Jungreis I."/>
            <person name="Kent W.J."/>
            <person name="Kostka D."/>
            <person name="Lara M."/>
            <person name="Martins A.L."/>
            <person name="Massingham T."/>
            <person name="Moltke I."/>
            <person name="Raney B.J."/>
            <person name="Rasmussen M.D."/>
            <person name="Robinson J."/>
            <person name="Stark A."/>
            <person name="Vilella A.J."/>
            <person name="Wen J."/>
            <person name="Xie X."/>
            <person name="Zody M.C."/>
            <person name="Baldwin J."/>
            <person name="Bloom T."/>
            <person name="Chin C.W."/>
            <person name="Heiman D."/>
            <person name="Nicol R."/>
            <person name="Nusbaum C."/>
            <person name="Young S."/>
            <person name="Wilkinson J."/>
            <person name="Worley K.C."/>
            <person name="Kovar C.L."/>
            <person name="Muzny D.M."/>
            <person name="Gibbs R.A."/>
            <person name="Cree A."/>
            <person name="Dihn H.H."/>
            <person name="Fowler G."/>
            <person name="Jhangiani S."/>
            <person name="Joshi V."/>
            <person name="Lee S."/>
            <person name="Lewis L.R."/>
            <person name="Nazareth L.V."/>
            <person name="Okwuonu G."/>
            <person name="Santibanez J."/>
            <person name="Warren W.C."/>
            <person name="Mardis E.R."/>
            <person name="Weinstock G.M."/>
            <person name="Wilson R.K."/>
            <person name="Delehaunty K."/>
            <person name="Dooling D."/>
            <person name="Fronik C."/>
            <person name="Fulton L."/>
            <person name="Fulton B."/>
            <person name="Graves T."/>
            <person name="Minx P."/>
            <person name="Sodergren E."/>
            <person name="Birney E."/>
            <person name="Margulies E.H."/>
            <person name="Herrero J."/>
            <person name="Green E.D."/>
            <person name="Haussler D."/>
            <person name="Siepel A."/>
            <person name="Goldman N."/>
            <person name="Pollard K.S."/>
            <person name="Pedersen J.S."/>
            <person name="Lander E.S."/>
            <person name="Kellis M."/>
        </authorList>
    </citation>
    <scope>NUCLEOTIDE SEQUENCE [LARGE SCALE GENOMIC DNA]</scope>
    <source>
        <strain evidence="9">Thorbecke</strain>
    </source>
</reference>
<dbReference type="Pfam" id="PF06479">
    <property type="entry name" value="Ribonuc_2-5A"/>
    <property type="match status" value="1"/>
</dbReference>
<reference evidence="8" key="3">
    <citation type="submission" date="2025-09" db="UniProtKB">
        <authorList>
            <consortium name="Ensembl"/>
        </authorList>
    </citation>
    <scope>IDENTIFICATION</scope>
    <source>
        <strain evidence="8">Thorbecke</strain>
    </source>
</reference>
<dbReference type="PROSITE" id="PS51392">
    <property type="entry name" value="KEN"/>
    <property type="match status" value="1"/>
</dbReference>
<dbReference type="InterPro" id="IPR000719">
    <property type="entry name" value="Prot_kinase_dom"/>
</dbReference>
<dbReference type="Pfam" id="PF13857">
    <property type="entry name" value="Ank_5"/>
    <property type="match status" value="1"/>
</dbReference>
<dbReference type="PROSITE" id="PS50297">
    <property type="entry name" value="ANK_REP_REGION"/>
    <property type="match status" value="4"/>
</dbReference>
<keyword evidence="3" id="KW-0067">ATP-binding</keyword>
<dbReference type="Gene3D" id="1.10.510.10">
    <property type="entry name" value="Transferase(Phosphotransferase) domain 1"/>
    <property type="match status" value="1"/>
</dbReference>
<feature type="repeat" description="ANK" evidence="5">
    <location>
        <begin position="91"/>
        <end position="123"/>
    </location>
</feature>
<dbReference type="InterPro" id="IPR036770">
    <property type="entry name" value="Ankyrin_rpt-contain_sf"/>
</dbReference>
<dbReference type="GO" id="GO:0005524">
    <property type="term" value="F:ATP binding"/>
    <property type="evidence" value="ECO:0007669"/>
    <property type="project" value="UniProtKB-KW"/>
</dbReference>
<organism evidence="8 9">
    <name type="scientific">Oryctolagus cuniculus</name>
    <name type="common">Rabbit</name>
    <dbReference type="NCBI Taxonomy" id="9986"/>
    <lineage>
        <taxon>Eukaryota</taxon>
        <taxon>Metazoa</taxon>
        <taxon>Chordata</taxon>
        <taxon>Craniata</taxon>
        <taxon>Vertebrata</taxon>
        <taxon>Euteleostomi</taxon>
        <taxon>Mammalia</taxon>
        <taxon>Eutheria</taxon>
        <taxon>Euarchontoglires</taxon>
        <taxon>Glires</taxon>
        <taxon>Lagomorpha</taxon>
        <taxon>Leporidae</taxon>
        <taxon>Oryctolagus</taxon>
    </lineage>
</organism>
<dbReference type="PROSITE" id="PS50088">
    <property type="entry name" value="ANK_REPEAT"/>
    <property type="match status" value="5"/>
</dbReference>
<dbReference type="FunCoup" id="A0A5F9D9Z8">
    <property type="interactions" value="288"/>
</dbReference>
<dbReference type="SMR" id="A0A5F9D9Z8"/>
<feature type="repeat" description="ANK" evidence="5">
    <location>
        <begin position="167"/>
        <end position="199"/>
    </location>
</feature>
<dbReference type="SMART" id="SM00220">
    <property type="entry name" value="S_TKc"/>
    <property type="match status" value="1"/>
</dbReference>
<keyword evidence="9" id="KW-1185">Reference proteome</keyword>
<sequence length="721" mass="79519">MDTQDRHGPQDGPRPPSSGDGAEADGPSLMAAVAAEDVARIRELLGRGAHVNFQEPKWGWSPLHSAVQRDQPDIVELLLQHGADPGLRKRNGATPLIVAGLQGNVRVLQLLLARGADVNECDAHGFTALMEAAGNGRVEALRFLHQRGARVNLARETTREQQALGKGGATALMDAAEKGHVEAARALLEMGADVGARDNMGRSALTHALLSCPAERTEDTVRLLLRHCADVNGQDAEGKTALILAVERRHLGSVRALLEQERLEVDGRDSEGRTALLVATQLDLGEVAQLLCQRGASVDCGDLVGIARRNYNNDLARFFLSLGAPERPQVPAQDWRPQSRRWGAALSSLHGMNRPMIGKLKIFLDQDYQIAPTTEGGLYLGLYEAQEVAVKVFAVGSRRARQELSCLQSGRPSSHLLTLYGCESHRGRQYVCVALCEWTLEEYLHEHRVLATLLAAVRELHMCCGYAHGDLQPQNILVGESLCPLCVAACRDQGVGEICFPQGHKQGLGLALGRLVLYVVQNGDVPFKELKAKPPGEVVHRCPDEESKDLARQLLRPGDDVGDLLGRLLDHPFFWPWQETLRNVGNESDIKSRKPGSRLLQLLQPGPSERHTSFARWTRKIHKGVMRDMNAFYKDSGSFYKNSVGDLLKFIRNIGEHIHEDRNRRRKSETLPATSQKTFPDLLMYVYRKLRDTEYRGALSPAHSTRWPLCGRGGWAGGTRP</sequence>
<dbReference type="InterPro" id="IPR010513">
    <property type="entry name" value="KEN_dom"/>
</dbReference>
<name>A0A5F9D9Z8_RABIT</name>
<dbReference type="InParanoid" id="A0A5F9D9Z8"/>
<evidence type="ECO:0000256" key="3">
    <source>
        <dbReference type="ARBA" id="ARBA00022840"/>
    </source>
</evidence>
<dbReference type="STRING" id="9986.ENSOCUP00000043024"/>
<dbReference type="Gene3D" id="1.20.1440.180">
    <property type="entry name" value="KEN domain"/>
    <property type="match status" value="1"/>
</dbReference>
<dbReference type="FunFam" id="1.20.1440.180:FF:000003">
    <property type="entry name" value="Ribonuclease L"/>
    <property type="match status" value="1"/>
</dbReference>
<dbReference type="GO" id="GO:0003723">
    <property type="term" value="F:RNA binding"/>
    <property type="evidence" value="ECO:0007669"/>
    <property type="project" value="Ensembl"/>
</dbReference>
<evidence type="ECO:0000256" key="4">
    <source>
        <dbReference type="ARBA" id="ARBA00023043"/>
    </source>
</evidence>
<dbReference type="PANTHER" id="PTHR24141">
    <property type="entry name" value="2-5A-DEPENDENT RIBONUCLEASE"/>
    <property type="match status" value="1"/>
</dbReference>
<dbReference type="AlphaFoldDB" id="A0A5F9D9Z8"/>
<evidence type="ECO:0000256" key="6">
    <source>
        <dbReference type="SAM" id="MobiDB-lite"/>
    </source>
</evidence>
<keyword evidence="2" id="KW-0547">Nucleotide-binding</keyword>
<dbReference type="Pfam" id="PF00023">
    <property type="entry name" value="Ank"/>
    <property type="match status" value="1"/>
</dbReference>
<feature type="domain" description="KEN" evidence="7">
    <location>
        <begin position="574"/>
        <end position="706"/>
    </location>
</feature>
<dbReference type="InterPro" id="IPR002110">
    <property type="entry name" value="Ankyrin_rpt"/>
</dbReference>
<dbReference type="InterPro" id="IPR011009">
    <property type="entry name" value="Kinase-like_dom_sf"/>
</dbReference>
<evidence type="ECO:0000313" key="8">
    <source>
        <dbReference type="Ensembl" id="ENSOCUP00000043024.1"/>
    </source>
</evidence>
<evidence type="ECO:0000256" key="2">
    <source>
        <dbReference type="ARBA" id="ARBA00022741"/>
    </source>
</evidence>
<gene>
    <name evidence="8" type="primary">RNASEL</name>
</gene>
<dbReference type="InterPro" id="IPR038357">
    <property type="entry name" value="KEN_sf"/>
</dbReference>
<evidence type="ECO:0000259" key="7">
    <source>
        <dbReference type="PROSITE" id="PS51392"/>
    </source>
</evidence>
<evidence type="ECO:0000256" key="1">
    <source>
        <dbReference type="ARBA" id="ARBA00022737"/>
    </source>
</evidence>
<dbReference type="PANTHER" id="PTHR24141:SF1">
    <property type="entry name" value="2-5A-DEPENDENT RIBONUCLEASE"/>
    <property type="match status" value="1"/>
</dbReference>
<evidence type="ECO:0000313" key="9">
    <source>
        <dbReference type="Proteomes" id="UP000001811"/>
    </source>
</evidence>